<dbReference type="Gene3D" id="3.90.550.10">
    <property type="entry name" value="Spore Coat Polysaccharide Biosynthesis Protein SpsA, Chain A"/>
    <property type="match status" value="1"/>
</dbReference>
<organism evidence="2 3">
    <name type="scientific">candidate division TA06 bacterium 34_109</name>
    <dbReference type="NCBI Taxonomy" id="1635277"/>
    <lineage>
        <taxon>Bacteria</taxon>
        <taxon>Bacteria division TA06</taxon>
    </lineage>
</organism>
<dbReference type="GO" id="GO:0016758">
    <property type="term" value="F:hexosyltransferase activity"/>
    <property type="evidence" value="ECO:0007669"/>
    <property type="project" value="UniProtKB-ARBA"/>
</dbReference>
<name>A0A117M5X7_UNCT6</name>
<evidence type="ECO:0000313" key="3">
    <source>
        <dbReference type="Proteomes" id="UP000053467"/>
    </source>
</evidence>
<dbReference type="Pfam" id="PF00535">
    <property type="entry name" value="Glycos_transf_2"/>
    <property type="match status" value="1"/>
</dbReference>
<dbReference type="InterPro" id="IPR029044">
    <property type="entry name" value="Nucleotide-diphossugar_trans"/>
</dbReference>
<reference evidence="3" key="1">
    <citation type="journal article" date="2015" name="MBio">
        <title>Genome-Resolved Metagenomic Analysis Reveals Roles for Candidate Phyla and Other Microbial Community Members in Biogeochemical Transformations in Oil Reservoirs.</title>
        <authorList>
            <person name="Hu P."/>
            <person name="Tom L."/>
            <person name="Singh A."/>
            <person name="Thomas B.C."/>
            <person name="Baker B.J."/>
            <person name="Piceno Y.M."/>
            <person name="Andersen G.L."/>
            <person name="Banfield J.F."/>
        </authorList>
    </citation>
    <scope>NUCLEOTIDE SEQUENCE [LARGE SCALE GENOMIC DNA]</scope>
</reference>
<dbReference type="SUPFAM" id="SSF53448">
    <property type="entry name" value="Nucleotide-diphospho-sugar transferases"/>
    <property type="match status" value="1"/>
</dbReference>
<evidence type="ECO:0000259" key="1">
    <source>
        <dbReference type="Pfam" id="PF00535"/>
    </source>
</evidence>
<keyword evidence="2" id="KW-0808">Transferase</keyword>
<gene>
    <name evidence="2" type="ORF">XE03_1665</name>
</gene>
<dbReference type="AlphaFoldDB" id="A0A117M5X7"/>
<sequence>MNSPKISICIPTYNRAKFIREAIDSVLKQTFRDFELIVVDNCSTDNTQEIVKAFDDGRLRYVCNERNLGVIGNYNKCISLARGDYICIIHSDDMLLPRFLEVQSAILDKNSDVGLVHSNCSYIDEQGVAFSQSIFPSTDYIKDGEEEMKDLVLDNHIVMSAAIVRKSCYDLLGGYNEKIPWVSDWEMWLRICLKWKIAYIGKVLCLYRRHQMSGTTGIINLNLAGMEEYKMFKEFWEYLLPEKKHLSYLEPIAIKQTAKRMLWRAWNTIQNGQTRLARRNIALGIAIDDSLLRDFRVYALFLLSLLGKPGLMIGRWGAKVLTFFKHKGN</sequence>
<comment type="caution">
    <text evidence="2">The sequence shown here is derived from an EMBL/GenBank/DDBJ whole genome shotgun (WGS) entry which is preliminary data.</text>
</comment>
<feature type="domain" description="Glycosyltransferase 2-like" evidence="1">
    <location>
        <begin position="7"/>
        <end position="135"/>
    </location>
</feature>
<dbReference type="InterPro" id="IPR001173">
    <property type="entry name" value="Glyco_trans_2-like"/>
</dbReference>
<dbReference type="Proteomes" id="UP000053467">
    <property type="component" value="Unassembled WGS sequence"/>
</dbReference>
<protein>
    <submittedName>
        <fullName evidence="2">Glycosyl transferase, family 2</fullName>
    </submittedName>
</protein>
<dbReference type="PANTHER" id="PTHR22916">
    <property type="entry name" value="GLYCOSYLTRANSFERASE"/>
    <property type="match status" value="1"/>
</dbReference>
<accession>A0A117M5X7</accession>
<proteinExistence type="predicted"/>
<evidence type="ECO:0000313" key="2">
    <source>
        <dbReference type="EMBL" id="KUK86171.1"/>
    </source>
</evidence>
<dbReference type="PANTHER" id="PTHR22916:SF3">
    <property type="entry name" value="UDP-GLCNAC:BETAGAL BETA-1,3-N-ACETYLGLUCOSAMINYLTRANSFERASE-LIKE PROTEIN 1"/>
    <property type="match status" value="1"/>
</dbReference>
<dbReference type="EMBL" id="LGGX01000026">
    <property type="protein sequence ID" value="KUK86171.1"/>
    <property type="molecule type" value="Genomic_DNA"/>
</dbReference>